<dbReference type="RefSeq" id="WP_063936588.1">
    <property type="nucleotide sequence ID" value="NZ_FCNX02000022.1"/>
</dbReference>
<evidence type="ECO:0000313" key="2">
    <source>
        <dbReference type="Proteomes" id="UP000054903"/>
    </source>
</evidence>
<proteinExistence type="predicted"/>
<dbReference type="Proteomes" id="UP000054903">
    <property type="component" value="Unassembled WGS sequence"/>
</dbReference>
<evidence type="ECO:0000313" key="1">
    <source>
        <dbReference type="EMBL" id="SAL00989.1"/>
    </source>
</evidence>
<dbReference type="EMBL" id="FCNX02000022">
    <property type="protein sequence ID" value="SAL00989.1"/>
    <property type="molecule type" value="Genomic_DNA"/>
</dbReference>
<dbReference type="STRING" id="1777138.AWB77_06247"/>
<gene>
    <name evidence="1" type="ORF">AWB77_06247</name>
</gene>
<comment type="caution">
    <text evidence="1">The sequence shown here is derived from an EMBL/GenBank/DDBJ whole genome shotgun (WGS) entry which is preliminary data.</text>
</comment>
<dbReference type="AlphaFoldDB" id="A0A158E287"/>
<sequence length="191" mass="21917">MANTRAANNGVQSSPLLTAFPEVLCSEVTVVTDLIRPSTATHPGAAVVVRGESLNIPYRIHHESDDTLFPQLNSAQAAIYACVLTRHLDGHVRQRHIGRLATSPEPWIAPFIVHLCGEYVIEILAEIEANLPSMDRCVYGAFFRENAVFMKRTHDRMISYWNCYYRWLYKRKLDYVGFRVFERFHEWCVSS</sequence>
<protein>
    <submittedName>
        <fullName evidence="1">Uncharacterized protein</fullName>
    </submittedName>
</protein>
<accession>A0A158E287</accession>
<reference evidence="1" key="1">
    <citation type="submission" date="2016-01" db="EMBL/GenBank/DDBJ databases">
        <authorList>
            <person name="Peeters C."/>
        </authorList>
    </citation>
    <scope>NUCLEOTIDE SEQUENCE</scope>
    <source>
        <strain evidence="1">LMG 29320</strain>
    </source>
</reference>
<keyword evidence="2" id="KW-1185">Reference proteome</keyword>
<organism evidence="1 2">
    <name type="scientific">Caballeronia fortuita</name>
    <dbReference type="NCBI Taxonomy" id="1777138"/>
    <lineage>
        <taxon>Bacteria</taxon>
        <taxon>Pseudomonadati</taxon>
        <taxon>Pseudomonadota</taxon>
        <taxon>Betaproteobacteria</taxon>
        <taxon>Burkholderiales</taxon>
        <taxon>Burkholderiaceae</taxon>
        <taxon>Caballeronia</taxon>
    </lineage>
</organism>
<name>A0A158E287_9BURK</name>